<dbReference type="SUPFAM" id="SSF56801">
    <property type="entry name" value="Acetyl-CoA synthetase-like"/>
    <property type="match status" value="1"/>
</dbReference>
<dbReference type="NCBIfam" id="NF005863">
    <property type="entry name" value="PRK07798.1"/>
    <property type="match status" value="1"/>
</dbReference>
<gene>
    <name evidence="3" type="ordered locus">REQ_36170</name>
</gene>
<feature type="domain" description="AMP-dependent synthetase/ligase" evidence="1">
    <location>
        <begin position="11"/>
        <end position="358"/>
    </location>
</feature>
<name>A0A3S5YAM7_RHOH1</name>
<dbReference type="InterPro" id="IPR025110">
    <property type="entry name" value="AMP-bd_C"/>
</dbReference>
<dbReference type="Gene3D" id="3.40.50.12780">
    <property type="entry name" value="N-terminal domain of ligase-like"/>
    <property type="match status" value="1"/>
</dbReference>
<proteinExistence type="predicted"/>
<dbReference type="InterPro" id="IPR000873">
    <property type="entry name" value="AMP-dep_synth/lig_dom"/>
</dbReference>
<dbReference type="InterPro" id="IPR042099">
    <property type="entry name" value="ANL_N_sf"/>
</dbReference>
<dbReference type="GO" id="GO:0016878">
    <property type="term" value="F:acid-thiol ligase activity"/>
    <property type="evidence" value="ECO:0007669"/>
    <property type="project" value="UniProtKB-ARBA"/>
</dbReference>
<evidence type="ECO:0000313" key="4">
    <source>
        <dbReference type="Proteomes" id="UP000006892"/>
    </source>
</evidence>
<dbReference type="Pfam" id="PF00501">
    <property type="entry name" value="AMP-binding"/>
    <property type="match status" value="1"/>
</dbReference>
<organism evidence="3">
    <name type="scientific">Rhodococcus hoagii (strain 103S)</name>
    <name type="common">Rhodococcus equi</name>
    <dbReference type="NCBI Taxonomy" id="685727"/>
    <lineage>
        <taxon>Bacteria</taxon>
        <taxon>Bacillati</taxon>
        <taxon>Actinomycetota</taxon>
        <taxon>Actinomycetes</taxon>
        <taxon>Mycobacteriales</taxon>
        <taxon>Nocardiaceae</taxon>
        <taxon>Prescottella</taxon>
    </lineage>
</organism>
<dbReference type="Gene3D" id="3.30.300.30">
    <property type="match status" value="1"/>
</dbReference>
<evidence type="ECO:0000259" key="1">
    <source>
        <dbReference type="Pfam" id="PF00501"/>
    </source>
</evidence>
<accession>A0A3S5YAM7</accession>
<evidence type="ECO:0000313" key="3">
    <source>
        <dbReference type="EMBL" id="CBH49606.1"/>
    </source>
</evidence>
<dbReference type="PANTHER" id="PTHR43767">
    <property type="entry name" value="LONG-CHAIN-FATTY-ACID--COA LIGASE"/>
    <property type="match status" value="1"/>
</dbReference>
<dbReference type="EMBL" id="FN563149">
    <property type="protein sequence ID" value="CBH49606.1"/>
    <property type="molecule type" value="Genomic_DNA"/>
</dbReference>
<dbReference type="InterPro" id="IPR050237">
    <property type="entry name" value="ATP-dep_AMP-bd_enzyme"/>
</dbReference>
<dbReference type="Proteomes" id="UP001154400">
    <property type="component" value="Chromosome"/>
</dbReference>
<protein>
    <submittedName>
        <fullName evidence="3">Acyl-CoA ligase/synthetase</fullName>
    </submittedName>
</protein>
<dbReference type="Pfam" id="PF13193">
    <property type="entry name" value="AMP-binding_C"/>
    <property type="match status" value="1"/>
</dbReference>
<dbReference type="InterPro" id="IPR045851">
    <property type="entry name" value="AMP-bd_C_sf"/>
</dbReference>
<reference evidence="3" key="1">
    <citation type="journal article" date="2010" name="PLoS Genet.">
        <title>The genome of a pathogenic rhodococcus: cooptive virulence underpinned by key gene acquisitions.</title>
        <authorList>
            <person name="Letek M."/>
            <person name="Gonzalez P."/>
            <person name="Macarthur I."/>
            <person name="Rodriguez H."/>
            <person name="Freeman T.C."/>
            <person name="Valero-Rello A."/>
            <person name="Blanco M."/>
            <person name="Buckley T."/>
            <person name="Cherevach I."/>
            <person name="Fahey R."/>
            <person name="Hapeshi A."/>
            <person name="Holdstock J."/>
            <person name="Leadon D."/>
            <person name="Navas J."/>
            <person name="Ocampo A."/>
            <person name="Quail M.A."/>
            <person name="Sanders M."/>
            <person name="Scortti M.M."/>
            <person name="Prescott J.F."/>
            <person name="Fogarty U."/>
            <person name="Meijer W.G."/>
            <person name="Parkhill J."/>
            <person name="Bentley S.D."/>
            <person name="Vazquez-Boland J.A."/>
        </authorList>
    </citation>
    <scope>NUCLEOTIDE SEQUENCE [LARGE SCALE GENOMIC DNA]</scope>
    <source>
        <strain evidence="3 4">103S</strain>
    </source>
</reference>
<sequence length="542" mass="58772">MPMQFNLADIFETVADAVPDRIALTYEGQHLSYKSLNAEANKVAHFLAEAGVAPGEHVALFLKNSIEHVTSLLGILKIRAVPINVNYRYTPSELEYIFTNSDSVAVVVELPEHQRTLACLLDNCPLVRTVIVVGEPEQELLTAAEARSVTVLPFSDSQAHSDATDFPARSGDDLYVLYTGGTTGYPKGVMWRHDDFFHKPLSGGNPYGAEARKDLAEIAAAAKEFPDMTFLIAAPLMHGAASYSLFTFFTLGARLVVMRDFDPVKVVEGIEKEKLQVILIVGDGMGLPLVDEMERRKGEVDLSSLFSITSGGAIWSLSVRERMLAVKPELLLRDNFGASESGNDGAFTIDDNGNLRMPPSPNLILVNERLEQIPAGSDEIGYIARIGNVPLGYYKDEEKTARTFPTRADGTRISVLGDMGTIEADGTIVFLGRGSQCINTGGEKVFAEEVEAALHAHPSISDALVVPVPDERMGQRVAAVVAVYPGSDELTLDAVQDHCRKTLAGYKVPRAFVVVDEVKRTPAGKADYRWATDVAASDAVSS</sequence>
<feature type="domain" description="AMP-binding enzyme C-terminal" evidence="2">
    <location>
        <begin position="449"/>
        <end position="525"/>
    </location>
</feature>
<dbReference type="KEGG" id="req:REQ_36170"/>
<dbReference type="PANTHER" id="PTHR43767:SF1">
    <property type="entry name" value="NONRIBOSOMAL PEPTIDE SYNTHASE PES1 (EUROFUNG)-RELATED"/>
    <property type="match status" value="1"/>
</dbReference>
<dbReference type="AlphaFoldDB" id="A0A3S5YAM7"/>
<keyword evidence="3" id="KW-0436">Ligase</keyword>
<evidence type="ECO:0000259" key="2">
    <source>
        <dbReference type="Pfam" id="PF13193"/>
    </source>
</evidence>
<dbReference type="PROSITE" id="PS00455">
    <property type="entry name" value="AMP_BINDING"/>
    <property type="match status" value="1"/>
</dbReference>
<dbReference type="InterPro" id="IPR020845">
    <property type="entry name" value="AMP-binding_CS"/>
</dbReference>